<comment type="caution">
    <text evidence="13">The sequence shown here is derived from an EMBL/GenBank/DDBJ whole genome shotgun (WGS) entry which is preliminary data.</text>
</comment>
<organism evidence="13 14">
    <name type="scientific">Candidatus Veblenbacteria bacterium RIFOXYB1_FULL_43_13</name>
    <dbReference type="NCBI Taxonomy" id="1802426"/>
    <lineage>
        <taxon>Bacteria</taxon>
        <taxon>Candidatus Vebleniibacteriota</taxon>
    </lineage>
</organism>
<feature type="coiled-coil region" evidence="10">
    <location>
        <begin position="80"/>
        <end position="141"/>
    </location>
</feature>
<dbReference type="InterPro" id="IPR020547">
    <property type="entry name" value="ATP_synth_F1_esu_C"/>
</dbReference>
<dbReference type="SUPFAM" id="SSF51344">
    <property type="entry name" value="Epsilon subunit of F1F0-ATP synthase N-terminal domain"/>
    <property type="match status" value="1"/>
</dbReference>
<dbReference type="Pfam" id="PF02823">
    <property type="entry name" value="ATP-synt_DE_N"/>
    <property type="match status" value="1"/>
</dbReference>
<accession>A0A1G2Q3H1</accession>
<protein>
    <recommendedName>
        <fullName evidence="8">ATP synthase epsilon chain</fullName>
    </recommendedName>
    <alternativeName>
        <fullName evidence="8">ATP synthase F1 sector epsilon subunit</fullName>
    </alternativeName>
    <alternativeName>
        <fullName evidence="8">F-ATPase epsilon subunit</fullName>
    </alternativeName>
</protein>
<dbReference type="SUPFAM" id="SSF46604">
    <property type="entry name" value="Epsilon subunit of F1F0-ATP synthase C-terminal domain"/>
    <property type="match status" value="1"/>
</dbReference>
<dbReference type="Proteomes" id="UP000177575">
    <property type="component" value="Unassembled WGS sequence"/>
</dbReference>
<keyword evidence="4 8" id="KW-0406">Ion transport</keyword>
<name>A0A1G2Q3H1_9BACT</name>
<dbReference type="InterPro" id="IPR001469">
    <property type="entry name" value="ATP_synth_F1_dsu/esu"/>
</dbReference>
<keyword evidence="8" id="KW-1003">Cell membrane</keyword>
<keyword evidence="8" id="KW-0375">Hydrogen ion transport</keyword>
<keyword evidence="10" id="KW-0175">Coiled coil</keyword>
<dbReference type="CDD" id="cd12152">
    <property type="entry name" value="F1-ATPase_delta"/>
    <property type="match status" value="1"/>
</dbReference>
<dbReference type="GO" id="GO:0005524">
    <property type="term" value="F:ATP binding"/>
    <property type="evidence" value="ECO:0007669"/>
    <property type="project" value="UniProtKB-UniRule"/>
</dbReference>
<feature type="domain" description="ATP synthase epsilon subunit C-terminal" evidence="11">
    <location>
        <begin position="88"/>
        <end position="134"/>
    </location>
</feature>
<dbReference type="GO" id="GO:0005886">
    <property type="term" value="C:plasma membrane"/>
    <property type="evidence" value="ECO:0007669"/>
    <property type="project" value="UniProtKB-SubCell"/>
</dbReference>
<evidence type="ECO:0000313" key="13">
    <source>
        <dbReference type="EMBL" id="OHA55104.1"/>
    </source>
</evidence>
<evidence type="ECO:0000256" key="4">
    <source>
        <dbReference type="ARBA" id="ARBA00023065"/>
    </source>
</evidence>
<evidence type="ECO:0000256" key="2">
    <source>
        <dbReference type="ARBA" id="ARBA00005712"/>
    </source>
</evidence>
<evidence type="ECO:0000256" key="7">
    <source>
        <dbReference type="ARBA" id="ARBA00023310"/>
    </source>
</evidence>
<feature type="domain" description="ATP synthase F1 complex delta/epsilon subunit N-terminal" evidence="12">
    <location>
        <begin position="5"/>
        <end position="84"/>
    </location>
</feature>
<keyword evidence="5 8" id="KW-0472">Membrane</keyword>
<evidence type="ECO:0000256" key="1">
    <source>
        <dbReference type="ARBA" id="ARBA00004202"/>
    </source>
</evidence>
<evidence type="ECO:0000256" key="8">
    <source>
        <dbReference type="HAMAP-Rule" id="MF_00530"/>
    </source>
</evidence>
<dbReference type="PANTHER" id="PTHR13822">
    <property type="entry name" value="ATP SYNTHASE DELTA/EPSILON CHAIN"/>
    <property type="match status" value="1"/>
</dbReference>
<sequence>MDKVLHFEITTPERVVFSAPSVESITLPTEMGEITILPDHLPLVASLMPGELHVKIGGEEILMAVSGGFIEVKPGKVTVLADTAERAEELDEQRAEEARTRAHELMTKARTAESTDYAALAAKLEKELARLRVVRKHRERKGFAPRVE</sequence>
<dbReference type="GO" id="GO:0046933">
    <property type="term" value="F:proton-transporting ATP synthase activity, rotational mechanism"/>
    <property type="evidence" value="ECO:0007669"/>
    <property type="project" value="UniProtKB-UniRule"/>
</dbReference>
<proteinExistence type="inferred from homology"/>
<evidence type="ECO:0000259" key="11">
    <source>
        <dbReference type="Pfam" id="PF00401"/>
    </source>
</evidence>
<evidence type="ECO:0000259" key="12">
    <source>
        <dbReference type="Pfam" id="PF02823"/>
    </source>
</evidence>
<dbReference type="AlphaFoldDB" id="A0A1G2Q3H1"/>
<keyword evidence="3 8" id="KW-0813">Transport</keyword>
<dbReference type="InterPro" id="IPR020546">
    <property type="entry name" value="ATP_synth_F1_dsu/esu_N"/>
</dbReference>
<dbReference type="InterPro" id="IPR036771">
    <property type="entry name" value="ATPsynth_dsu/esu_N"/>
</dbReference>
<comment type="similarity">
    <text evidence="2 8 9">Belongs to the ATPase epsilon chain family.</text>
</comment>
<dbReference type="EMBL" id="MHTC01000026">
    <property type="protein sequence ID" value="OHA55104.1"/>
    <property type="molecule type" value="Genomic_DNA"/>
</dbReference>
<comment type="function">
    <text evidence="8">Produces ATP from ADP in the presence of a proton gradient across the membrane.</text>
</comment>
<dbReference type="PANTHER" id="PTHR13822:SF10">
    <property type="entry name" value="ATP SYNTHASE EPSILON CHAIN, CHLOROPLASTIC"/>
    <property type="match status" value="1"/>
</dbReference>
<comment type="subcellular location">
    <subcellularLocation>
        <location evidence="1 8">Cell membrane</location>
        <topology evidence="1 8">Peripheral membrane protein</topology>
    </subcellularLocation>
</comment>
<evidence type="ECO:0000256" key="10">
    <source>
        <dbReference type="SAM" id="Coils"/>
    </source>
</evidence>
<dbReference type="HAMAP" id="MF_00530">
    <property type="entry name" value="ATP_synth_epsil_bac"/>
    <property type="match status" value="1"/>
</dbReference>
<keyword evidence="6 8" id="KW-0139">CF(1)</keyword>
<reference evidence="13 14" key="1">
    <citation type="journal article" date="2016" name="Nat. Commun.">
        <title>Thousands of microbial genomes shed light on interconnected biogeochemical processes in an aquifer system.</title>
        <authorList>
            <person name="Anantharaman K."/>
            <person name="Brown C.T."/>
            <person name="Hug L.A."/>
            <person name="Sharon I."/>
            <person name="Castelle C.J."/>
            <person name="Probst A.J."/>
            <person name="Thomas B.C."/>
            <person name="Singh A."/>
            <person name="Wilkins M.J."/>
            <person name="Karaoz U."/>
            <person name="Brodie E.L."/>
            <person name="Williams K.H."/>
            <person name="Hubbard S.S."/>
            <person name="Banfield J.F."/>
        </authorList>
    </citation>
    <scope>NUCLEOTIDE SEQUENCE [LARGE SCALE GENOMIC DNA]</scope>
</reference>
<dbReference type="Pfam" id="PF00401">
    <property type="entry name" value="ATP-synt_DE"/>
    <property type="match status" value="1"/>
</dbReference>
<dbReference type="GO" id="GO:0045259">
    <property type="term" value="C:proton-transporting ATP synthase complex"/>
    <property type="evidence" value="ECO:0007669"/>
    <property type="project" value="UniProtKB-KW"/>
</dbReference>
<evidence type="ECO:0000256" key="5">
    <source>
        <dbReference type="ARBA" id="ARBA00023136"/>
    </source>
</evidence>
<dbReference type="InterPro" id="IPR036794">
    <property type="entry name" value="ATP_F1_dsu/esu_C_sf"/>
</dbReference>
<evidence type="ECO:0000256" key="9">
    <source>
        <dbReference type="RuleBase" id="RU003656"/>
    </source>
</evidence>
<dbReference type="Gene3D" id="1.20.5.440">
    <property type="entry name" value="ATP synthase delta/epsilon subunit, C-terminal domain"/>
    <property type="match status" value="1"/>
</dbReference>
<evidence type="ECO:0000256" key="6">
    <source>
        <dbReference type="ARBA" id="ARBA00023196"/>
    </source>
</evidence>
<dbReference type="Gene3D" id="2.60.15.10">
    <property type="entry name" value="F0F1 ATP synthase delta/epsilon subunit, N-terminal"/>
    <property type="match status" value="1"/>
</dbReference>
<dbReference type="NCBIfam" id="TIGR01216">
    <property type="entry name" value="ATP_synt_epsi"/>
    <property type="match status" value="1"/>
</dbReference>
<keyword evidence="7 8" id="KW-0066">ATP synthesis</keyword>
<comment type="subunit">
    <text evidence="8 9">F-type ATPases have 2 components, CF(1) - the catalytic core - and CF(0) - the membrane proton channel. CF(1) has five subunits: alpha(3), beta(3), gamma(1), delta(1), epsilon(1). CF(0) has three main subunits: a, b and c.</text>
</comment>
<evidence type="ECO:0000256" key="3">
    <source>
        <dbReference type="ARBA" id="ARBA00022448"/>
    </source>
</evidence>
<gene>
    <name evidence="8" type="primary">atpC</name>
    <name evidence="13" type="ORF">A2388_01335</name>
</gene>
<evidence type="ECO:0000313" key="14">
    <source>
        <dbReference type="Proteomes" id="UP000177575"/>
    </source>
</evidence>